<accession>A0A6B0UGM0</accession>
<dbReference type="EMBL" id="GIFC01005823">
    <property type="protein sequence ID" value="MXU87906.1"/>
    <property type="molecule type" value="Transcribed_RNA"/>
</dbReference>
<sequence length="99" mass="9890">MLQRTSLKVAAFFSVLAGTPAASDASFFSLLAVPSLPFDESWGAAPSGAESCAVFSVISASTAAVSAVGCGCCSTAQSPDSIFTIPLPSGLSENLKVGR</sequence>
<evidence type="ECO:0000256" key="1">
    <source>
        <dbReference type="SAM" id="SignalP"/>
    </source>
</evidence>
<feature type="chain" id="PRO_5025363550" evidence="1">
    <location>
        <begin position="26"/>
        <end position="99"/>
    </location>
</feature>
<organism evidence="2">
    <name type="scientific">Ixodes ricinus</name>
    <name type="common">Common tick</name>
    <name type="synonym">Acarus ricinus</name>
    <dbReference type="NCBI Taxonomy" id="34613"/>
    <lineage>
        <taxon>Eukaryota</taxon>
        <taxon>Metazoa</taxon>
        <taxon>Ecdysozoa</taxon>
        <taxon>Arthropoda</taxon>
        <taxon>Chelicerata</taxon>
        <taxon>Arachnida</taxon>
        <taxon>Acari</taxon>
        <taxon>Parasitiformes</taxon>
        <taxon>Ixodida</taxon>
        <taxon>Ixodoidea</taxon>
        <taxon>Ixodidae</taxon>
        <taxon>Ixodinae</taxon>
        <taxon>Ixodes</taxon>
    </lineage>
</organism>
<evidence type="ECO:0000313" key="2">
    <source>
        <dbReference type="EMBL" id="MXU87906.1"/>
    </source>
</evidence>
<proteinExistence type="predicted"/>
<reference evidence="2" key="1">
    <citation type="submission" date="2019-12" db="EMBL/GenBank/DDBJ databases">
        <title>An insight into the sialome of adult female Ixodes ricinus ticks feeding for 6 days.</title>
        <authorList>
            <person name="Perner J."/>
            <person name="Ribeiro J.M.C."/>
        </authorList>
    </citation>
    <scope>NUCLEOTIDE SEQUENCE</scope>
    <source>
        <strain evidence="2">Semi-engorged</strain>
        <tissue evidence="2">Salivary glands</tissue>
    </source>
</reference>
<protein>
    <submittedName>
        <fullName evidence="2">Putative secreted protein</fullName>
    </submittedName>
</protein>
<dbReference type="AlphaFoldDB" id="A0A6B0UGM0"/>
<feature type="signal peptide" evidence="1">
    <location>
        <begin position="1"/>
        <end position="25"/>
    </location>
</feature>
<name>A0A6B0UGM0_IXORI</name>
<keyword evidence="1" id="KW-0732">Signal</keyword>